<accession>A0A157R4L0</accession>
<name>A0A157R4L0_9BORD</name>
<evidence type="ECO:0000256" key="2">
    <source>
        <dbReference type="SAM" id="SignalP"/>
    </source>
</evidence>
<keyword evidence="2" id="KW-0732">Signal</keyword>
<organism evidence="3 4">
    <name type="scientific">Bordetella ansorpii</name>
    <dbReference type="NCBI Taxonomy" id="288768"/>
    <lineage>
        <taxon>Bacteria</taxon>
        <taxon>Pseudomonadati</taxon>
        <taxon>Pseudomonadota</taxon>
        <taxon>Betaproteobacteria</taxon>
        <taxon>Burkholderiales</taxon>
        <taxon>Alcaligenaceae</taxon>
        <taxon>Bordetella</taxon>
    </lineage>
</organism>
<dbReference type="Proteomes" id="UP000077037">
    <property type="component" value="Unassembled WGS sequence"/>
</dbReference>
<evidence type="ECO:0000313" key="3">
    <source>
        <dbReference type="EMBL" id="SAI52189.1"/>
    </source>
</evidence>
<dbReference type="InterPro" id="IPR024447">
    <property type="entry name" value="YXWGXW_rpt"/>
</dbReference>
<evidence type="ECO:0000313" key="4">
    <source>
        <dbReference type="Proteomes" id="UP000077037"/>
    </source>
</evidence>
<reference evidence="3 4" key="1">
    <citation type="submission" date="2016-03" db="EMBL/GenBank/DDBJ databases">
        <authorList>
            <consortium name="Pathogen Informatics"/>
        </authorList>
    </citation>
    <scope>NUCLEOTIDE SEQUENCE [LARGE SCALE GENOMIC DNA]</scope>
    <source>
        <strain evidence="3 4">NCTC13364</strain>
    </source>
</reference>
<feature type="compositionally biased region" description="Low complexity" evidence="1">
    <location>
        <begin position="324"/>
        <end position="338"/>
    </location>
</feature>
<gene>
    <name evidence="3" type="ORF">SAMEA1982600_04399</name>
</gene>
<feature type="region of interest" description="Disordered" evidence="1">
    <location>
        <begin position="257"/>
        <end position="439"/>
    </location>
</feature>
<sequence length="439" mass="47902">MREFSRNRVSLSLAVLPTLCAALGVSGAAQAQSTTITTVTTTTTGPTIGPDPANANLAPIETSPAPPPSLPVYEQPPVPGPGYIWTPGYWALNAWGFYWVPGAWLLAPYTGALWTPGYWGYVDGLYRWHAGYWGPHIGFYGGVNYGFGYLGTGYVGGYWDRDVFLYNRAVTHVDVTRVTNVYVRNVDVYVDHRRISYNGGRGGMDARPNPHELAAAREQHLPPTRMQIEHMRDFGHDRAQFAGHGRGPAMMAMPRPLLVGSDPRGGPGGLNMRRDGPAQGERRSPAIHVPGGVPNGPGNGVDRWGPGQGERVNSPQRMQPGMPSAPASNAGRAAPARPTANPGPQSFPAQREPGQPHPNRDAREQQMRQMQEARPPSQPRPQPQQPQPRPQPQQPQPRPQSMVEHERAAPARGPERSPERAAPHEQRRGGGDDRRNGDR</sequence>
<evidence type="ECO:0000256" key="1">
    <source>
        <dbReference type="SAM" id="MobiDB-lite"/>
    </source>
</evidence>
<dbReference type="AlphaFoldDB" id="A0A157R4L0"/>
<feature type="compositionally biased region" description="Low complexity" evidence="1">
    <location>
        <begin position="40"/>
        <end position="50"/>
    </location>
</feature>
<feature type="compositionally biased region" description="Pro residues" evidence="1">
    <location>
        <begin position="376"/>
        <end position="398"/>
    </location>
</feature>
<feature type="region of interest" description="Disordered" evidence="1">
    <location>
        <begin position="40"/>
        <end position="60"/>
    </location>
</feature>
<dbReference type="Pfam" id="PF12779">
    <property type="entry name" value="WXXGXW"/>
    <property type="match status" value="2"/>
</dbReference>
<dbReference type="RefSeq" id="WP_066419119.1">
    <property type="nucleotide sequence ID" value="NZ_FKBS01000025.1"/>
</dbReference>
<feature type="compositionally biased region" description="Basic and acidic residues" evidence="1">
    <location>
        <begin position="403"/>
        <end position="439"/>
    </location>
</feature>
<proteinExistence type="predicted"/>
<feature type="chain" id="PRO_5007615512" evidence="2">
    <location>
        <begin position="32"/>
        <end position="439"/>
    </location>
</feature>
<dbReference type="EMBL" id="FKBS01000025">
    <property type="protein sequence ID" value="SAI52189.1"/>
    <property type="molecule type" value="Genomic_DNA"/>
</dbReference>
<protein>
    <submittedName>
        <fullName evidence="3">Membrane protein</fullName>
    </submittedName>
</protein>
<feature type="compositionally biased region" description="Basic and acidic residues" evidence="1">
    <location>
        <begin position="272"/>
        <end position="284"/>
    </location>
</feature>
<feature type="signal peptide" evidence="2">
    <location>
        <begin position="1"/>
        <end position="31"/>
    </location>
</feature>